<reference evidence="3" key="1">
    <citation type="journal article" date="2011" name="Science">
        <title>The plant cell wall-decomposing machinery underlies the functional diversity of forest fungi.</title>
        <authorList>
            <person name="Eastwood D.C."/>
            <person name="Floudas D."/>
            <person name="Binder M."/>
            <person name="Majcherczyk A."/>
            <person name="Schneider P."/>
            <person name="Aerts A."/>
            <person name="Asiegbu F.O."/>
            <person name="Baker S.E."/>
            <person name="Barry K."/>
            <person name="Bendiksby M."/>
            <person name="Blumentritt M."/>
            <person name="Coutinho P.M."/>
            <person name="Cullen D."/>
            <person name="de Vries R.P."/>
            <person name="Gathman A."/>
            <person name="Goodell B."/>
            <person name="Henrissat B."/>
            <person name="Ihrmark K."/>
            <person name="Kauserud H."/>
            <person name="Kohler A."/>
            <person name="LaButti K."/>
            <person name="Lapidus A."/>
            <person name="Lavin J.L."/>
            <person name="Lee Y.-H."/>
            <person name="Lindquist E."/>
            <person name="Lilly W."/>
            <person name="Lucas S."/>
            <person name="Morin E."/>
            <person name="Murat C."/>
            <person name="Oguiza J.A."/>
            <person name="Park J."/>
            <person name="Pisabarro A.G."/>
            <person name="Riley R."/>
            <person name="Rosling A."/>
            <person name="Salamov A."/>
            <person name="Schmidt O."/>
            <person name="Schmutz J."/>
            <person name="Skrede I."/>
            <person name="Stenlid J."/>
            <person name="Wiebenga A."/>
            <person name="Xie X."/>
            <person name="Kuees U."/>
            <person name="Hibbett D.S."/>
            <person name="Hoffmeister D."/>
            <person name="Hoegberg N."/>
            <person name="Martin F."/>
            <person name="Grigoriev I.V."/>
            <person name="Watkinson S.C."/>
        </authorList>
    </citation>
    <scope>NUCLEOTIDE SEQUENCE [LARGE SCALE GENOMIC DNA]</scope>
    <source>
        <strain evidence="3">strain S7.3</strain>
    </source>
</reference>
<dbReference type="EMBL" id="GL945477">
    <property type="protein sequence ID" value="EGO01495.1"/>
    <property type="molecule type" value="Genomic_DNA"/>
</dbReference>
<gene>
    <name evidence="2" type="ORF">SERLA73DRAFT_176801</name>
</gene>
<accession>F8PQ30</accession>
<protein>
    <submittedName>
        <fullName evidence="2">Uncharacterized protein</fullName>
    </submittedName>
</protein>
<dbReference type="Proteomes" id="UP000008063">
    <property type="component" value="Unassembled WGS sequence"/>
</dbReference>
<dbReference type="AlphaFoldDB" id="F8PQ30"/>
<evidence type="ECO:0000313" key="3">
    <source>
        <dbReference type="Proteomes" id="UP000008063"/>
    </source>
</evidence>
<dbReference type="InParanoid" id="F8PQ30"/>
<dbReference type="HOGENOM" id="CLU_2639614_0_0_1"/>
<organism evidence="3">
    <name type="scientific">Serpula lacrymans var. lacrymans (strain S7.3)</name>
    <name type="common">Dry rot fungus</name>
    <dbReference type="NCBI Taxonomy" id="936435"/>
    <lineage>
        <taxon>Eukaryota</taxon>
        <taxon>Fungi</taxon>
        <taxon>Dikarya</taxon>
        <taxon>Basidiomycota</taxon>
        <taxon>Agaricomycotina</taxon>
        <taxon>Agaricomycetes</taxon>
        <taxon>Agaricomycetidae</taxon>
        <taxon>Boletales</taxon>
        <taxon>Coniophorineae</taxon>
        <taxon>Serpulaceae</taxon>
        <taxon>Serpula</taxon>
    </lineage>
</organism>
<sequence>MDVVGAWMGTGIVEFNSEEPRRKTTEATRTGAGSVIPDSEVPPCSLWSADRASSRPMDPTVSPFGERVNEPPLSSPA</sequence>
<proteinExistence type="predicted"/>
<name>F8PQ30_SERL3</name>
<evidence type="ECO:0000256" key="1">
    <source>
        <dbReference type="SAM" id="MobiDB-lite"/>
    </source>
</evidence>
<keyword evidence="3" id="KW-1185">Reference proteome</keyword>
<feature type="region of interest" description="Disordered" evidence="1">
    <location>
        <begin position="18"/>
        <end position="77"/>
    </location>
</feature>
<evidence type="ECO:0000313" key="2">
    <source>
        <dbReference type="EMBL" id="EGO01495.1"/>
    </source>
</evidence>